<dbReference type="InterPro" id="IPR036047">
    <property type="entry name" value="F-box-like_dom_sf"/>
</dbReference>
<evidence type="ECO:0000256" key="1">
    <source>
        <dbReference type="SAM" id="MobiDB-lite"/>
    </source>
</evidence>
<reference evidence="3" key="1">
    <citation type="submission" date="2021-03" db="EMBL/GenBank/DDBJ databases">
        <authorList>
            <person name="Tagirdzhanova G."/>
        </authorList>
    </citation>
    <scope>NUCLEOTIDE SEQUENCE</scope>
</reference>
<protein>
    <submittedName>
        <fullName evidence="3">F-box protein: endocytic membrane traffic, recycling ReCYcling 1</fullName>
    </submittedName>
</protein>
<sequence length="918" mass="101035">MSQFKRAPVTGGMLKNDILAPIRIAEIVTSKPFLPAEILASLLDYLAVPDLIRFARVSKRMREMVYDDTRWVQRLKLMECWDEREARRRAETSLGDASTVVTAHEAKRTGLGVHGTPGAKSINAAGPTAEPARKRGISHGGYAGDGFDTVALSPSGSGGVPVSRLLEPAARLAIFSRVRSVRGGSRNEYGKVHGALSSFYMDAAGSKNPTDAIVFRTYRDPDQQAQMLSNMRRFAKSDISQGWQSRAAKLGDLEDAFETAVAKEFEHGLIDGDIDGKMRKYAHVLVTLNGGGKGLQMFITRSHLISEKGSLGNPLGCLNTGSFSMEQSYRFFHNTSSEFNEQVAIMDRIFPASVDTVIPLLRRVGQEVILEYLVALFDEAHQTNLEAYLKAVSTTYSQSLDFAQSLRPGNDLGDAFPGAVDDIVLKAFEPHIELYLKEEIEFFKRISEAEVGSWEKQLSEQDASMQSMYMSNVNRQADKRDFLTSFKKVVMMPVNVLPTFPMSSPFGSKPATAKALVNGETLDIQPMTSQNPTRSSSPSLLNITALSNTTTGVTTPLAEPPTTELAAKTAIMNSRLEGIRSLFSIEVALHLVHAAKASIERAATFIKIEGHFGEDARKQCELIFVLLLHILGSRHVKAGFDQAVDHLSKYNPRSTESSPGQTRSVTPLVTFLELVNVGDLIQQMLDVFYEQELIATGLTDRSDFLSPAVKEKKRFEQMLDERVAAGLNKGIEVLMAEVEYVSATTQKPEDFNPGVAGGASPELVDVGPSETAKQIVDVLSSHTKMLVGSTDKTMLDVFNQEVGLRLFTALCKHLKRQRISVDGSIKLISDMSHYSSYISSLKNASLTQYFAALRELAQIYLVAPTDAKELATIVADGDRFHGIFRAEEVYEFAERRADWYLVKAKVERAMYGVGCAVM</sequence>
<name>A0A8H3FP24_9LECA</name>
<dbReference type="Proteomes" id="UP000664521">
    <property type="component" value="Unassembled WGS sequence"/>
</dbReference>
<feature type="domain" description="F-box" evidence="2">
    <location>
        <begin position="28"/>
        <end position="74"/>
    </location>
</feature>
<proteinExistence type="predicted"/>
<dbReference type="PANTHER" id="PTHR12100:SF1">
    <property type="entry name" value="RECYCLIN-1"/>
    <property type="match status" value="1"/>
</dbReference>
<evidence type="ECO:0000313" key="4">
    <source>
        <dbReference type="Proteomes" id="UP000664521"/>
    </source>
</evidence>
<dbReference type="GO" id="GO:0000145">
    <property type="term" value="C:exocyst"/>
    <property type="evidence" value="ECO:0007669"/>
    <property type="project" value="TreeGrafter"/>
</dbReference>
<dbReference type="Pfam" id="PF12937">
    <property type="entry name" value="F-box-like"/>
    <property type="match status" value="1"/>
</dbReference>
<accession>A0A8H3FP24</accession>
<dbReference type="Pfam" id="PF07393">
    <property type="entry name" value="Sec10_HB"/>
    <property type="match status" value="1"/>
</dbReference>
<comment type="caution">
    <text evidence="3">The sequence shown here is derived from an EMBL/GenBank/DDBJ whole genome shotgun (WGS) entry which is preliminary data.</text>
</comment>
<dbReference type="InterPro" id="IPR009976">
    <property type="entry name" value="Sec10-like"/>
</dbReference>
<gene>
    <name evidence="3" type="primary">RCY1</name>
    <name evidence="3" type="ORF">HETSPECPRED_005609</name>
</gene>
<dbReference type="PANTHER" id="PTHR12100">
    <property type="entry name" value="SEC10"/>
    <property type="match status" value="1"/>
</dbReference>
<keyword evidence="4" id="KW-1185">Reference proteome</keyword>
<feature type="region of interest" description="Disordered" evidence="1">
    <location>
        <begin position="110"/>
        <end position="134"/>
    </location>
</feature>
<dbReference type="OrthoDB" id="5554140at2759"/>
<dbReference type="PROSITE" id="PS50181">
    <property type="entry name" value="FBOX"/>
    <property type="match status" value="1"/>
</dbReference>
<dbReference type="EMBL" id="CAJPDS010000036">
    <property type="protein sequence ID" value="CAF9924591.1"/>
    <property type="molecule type" value="Genomic_DNA"/>
</dbReference>
<dbReference type="GO" id="GO:0006893">
    <property type="term" value="P:Golgi to plasma membrane transport"/>
    <property type="evidence" value="ECO:0007669"/>
    <property type="project" value="TreeGrafter"/>
</dbReference>
<dbReference type="InterPro" id="IPR001810">
    <property type="entry name" value="F-box_dom"/>
</dbReference>
<dbReference type="SUPFAM" id="SSF81383">
    <property type="entry name" value="F-box domain"/>
    <property type="match status" value="1"/>
</dbReference>
<organism evidence="3 4">
    <name type="scientific">Heterodermia speciosa</name>
    <dbReference type="NCBI Taxonomy" id="116794"/>
    <lineage>
        <taxon>Eukaryota</taxon>
        <taxon>Fungi</taxon>
        <taxon>Dikarya</taxon>
        <taxon>Ascomycota</taxon>
        <taxon>Pezizomycotina</taxon>
        <taxon>Lecanoromycetes</taxon>
        <taxon>OSLEUM clade</taxon>
        <taxon>Lecanoromycetidae</taxon>
        <taxon>Caliciales</taxon>
        <taxon>Physciaceae</taxon>
        <taxon>Heterodermia</taxon>
    </lineage>
</organism>
<dbReference type="AlphaFoldDB" id="A0A8H3FP24"/>
<dbReference type="Gene3D" id="1.20.1280.50">
    <property type="match status" value="1"/>
</dbReference>
<evidence type="ECO:0000259" key="2">
    <source>
        <dbReference type="PROSITE" id="PS50181"/>
    </source>
</evidence>
<dbReference type="GO" id="GO:0006887">
    <property type="term" value="P:exocytosis"/>
    <property type="evidence" value="ECO:0007669"/>
    <property type="project" value="TreeGrafter"/>
</dbReference>
<dbReference type="InterPro" id="IPR048627">
    <property type="entry name" value="Sec10_HB"/>
</dbReference>
<evidence type="ECO:0000313" key="3">
    <source>
        <dbReference type="EMBL" id="CAF9924591.1"/>
    </source>
</evidence>
<dbReference type="SMART" id="SM00256">
    <property type="entry name" value="FBOX"/>
    <property type="match status" value="1"/>
</dbReference>